<dbReference type="Proteomes" id="UP000001072">
    <property type="component" value="Unassembled WGS sequence"/>
</dbReference>
<dbReference type="AlphaFoldDB" id="F4RMN9"/>
<dbReference type="VEuPathDB" id="FungiDB:MELLADRAFT_106798"/>
<keyword evidence="2" id="KW-0812">Transmembrane</keyword>
<evidence type="ECO:0000256" key="1">
    <source>
        <dbReference type="SAM" id="MobiDB-lite"/>
    </source>
</evidence>
<dbReference type="InParanoid" id="F4RMN9"/>
<dbReference type="RefSeq" id="XP_007410586.1">
    <property type="nucleotide sequence ID" value="XM_007410524.1"/>
</dbReference>
<evidence type="ECO:0000313" key="3">
    <source>
        <dbReference type="EMBL" id="EGG06348.1"/>
    </source>
</evidence>
<keyword evidence="4" id="KW-1185">Reference proteome</keyword>
<proteinExistence type="predicted"/>
<sequence length="325" mass="38115">MKVDYFSIDHGPYQRRIYRTLLYLLFMWNLHLLNQPLLEGLPLFNRGLSELGEARGEIELVSHGVTDSPKHSPTGPLQPLEGIGQQKLSDSSLAPETSLKEKPTLRDLFKKEDEEKVQQDQTEKETTSIDRLYNYLTSRPDHLPAKTNEAFTPRGTVTKKLGANQIEKLKNNELIDYISQFNGQVKLSRDKWKEAEDVEKFSERLVYHEAATLFLKRVTTEDKPTALKNKLKEMREFTKNRLPYKASEKELDQRVLRNFIKDQKEWTFQGVEIAHLNTEKLREDAFWQAKKYITSGMTLVDKVKFTMKKFLNFKLNFKWPWKKST</sequence>
<feature type="region of interest" description="Disordered" evidence="1">
    <location>
        <begin position="63"/>
        <end position="125"/>
    </location>
</feature>
<evidence type="ECO:0000313" key="4">
    <source>
        <dbReference type="Proteomes" id="UP000001072"/>
    </source>
</evidence>
<feature type="compositionally biased region" description="Basic and acidic residues" evidence="1">
    <location>
        <begin position="98"/>
        <end position="125"/>
    </location>
</feature>
<feature type="transmembrane region" description="Helical" evidence="2">
    <location>
        <begin position="21"/>
        <end position="38"/>
    </location>
</feature>
<gene>
    <name evidence="3" type="ORF">MELLADRAFT_106798</name>
</gene>
<organism evidence="4">
    <name type="scientific">Melampsora larici-populina (strain 98AG31 / pathotype 3-4-7)</name>
    <name type="common">Poplar leaf rust fungus</name>
    <dbReference type="NCBI Taxonomy" id="747676"/>
    <lineage>
        <taxon>Eukaryota</taxon>
        <taxon>Fungi</taxon>
        <taxon>Dikarya</taxon>
        <taxon>Basidiomycota</taxon>
        <taxon>Pucciniomycotina</taxon>
        <taxon>Pucciniomycetes</taxon>
        <taxon>Pucciniales</taxon>
        <taxon>Melampsoraceae</taxon>
        <taxon>Melampsora</taxon>
    </lineage>
</organism>
<protein>
    <submittedName>
        <fullName evidence="3">Uncharacterized protein</fullName>
    </submittedName>
</protein>
<keyword evidence="2" id="KW-1133">Transmembrane helix</keyword>
<name>F4RMN9_MELLP</name>
<reference evidence="4" key="1">
    <citation type="journal article" date="2011" name="Proc. Natl. Acad. Sci. U.S.A.">
        <title>Obligate biotrophy features unraveled by the genomic analysis of rust fungi.</title>
        <authorList>
            <person name="Duplessis S."/>
            <person name="Cuomo C.A."/>
            <person name="Lin Y.-C."/>
            <person name="Aerts A."/>
            <person name="Tisserant E."/>
            <person name="Veneault-Fourrey C."/>
            <person name="Joly D.L."/>
            <person name="Hacquard S."/>
            <person name="Amselem J."/>
            <person name="Cantarel B.L."/>
            <person name="Chiu R."/>
            <person name="Coutinho P.M."/>
            <person name="Feau N."/>
            <person name="Field M."/>
            <person name="Frey P."/>
            <person name="Gelhaye E."/>
            <person name="Goldberg J."/>
            <person name="Grabherr M.G."/>
            <person name="Kodira C.D."/>
            <person name="Kohler A."/>
            <person name="Kuees U."/>
            <person name="Lindquist E.A."/>
            <person name="Lucas S.M."/>
            <person name="Mago R."/>
            <person name="Mauceli E."/>
            <person name="Morin E."/>
            <person name="Murat C."/>
            <person name="Pangilinan J.L."/>
            <person name="Park R."/>
            <person name="Pearson M."/>
            <person name="Quesneville H."/>
            <person name="Rouhier N."/>
            <person name="Sakthikumar S."/>
            <person name="Salamov A.A."/>
            <person name="Schmutz J."/>
            <person name="Selles B."/>
            <person name="Shapiro H."/>
            <person name="Tanguay P."/>
            <person name="Tuskan G.A."/>
            <person name="Henrissat B."/>
            <person name="Van de Peer Y."/>
            <person name="Rouze P."/>
            <person name="Ellis J.G."/>
            <person name="Dodds P.N."/>
            <person name="Schein J.E."/>
            <person name="Zhong S."/>
            <person name="Hamelin R.C."/>
            <person name="Grigoriev I.V."/>
            <person name="Szabo L.J."/>
            <person name="Martin F."/>
        </authorList>
    </citation>
    <scope>NUCLEOTIDE SEQUENCE [LARGE SCALE GENOMIC DNA]</scope>
    <source>
        <strain evidence="4">98AG31 / pathotype 3-4-7</strain>
    </source>
</reference>
<evidence type="ECO:0000256" key="2">
    <source>
        <dbReference type="SAM" id="Phobius"/>
    </source>
</evidence>
<dbReference type="HOGENOM" id="CLU_1015916_0_0_1"/>
<accession>F4RMN9</accession>
<dbReference type="GeneID" id="18922991"/>
<dbReference type="KEGG" id="mlr:MELLADRAFT_106798"/>
<dbReference type="EMBL" id="GL883109">
    <property type="protein sequence ID" value="EGG06348.1"/>
    <property type="molecule type" value="Genomic_DNA"/>
</dbReference>
<feature type="compositionally biased region" description="Polar residues" evidence="1">
    <location>
        <begin position="86"/>
        <end position="95"/>
    </location>
</feature>
<keyword evidence="2" id="KW-0472">Membrane</keyword>